<evidence type="ECO:0000313" key="1">
    <source>
        <dbReference type="EMBL" id="TNB94918.1"/>
    </source>
</evidence>
<protein>
    <submittedName>
        <fullName evidence="1">YxeA family protein</fullName>
    </submittedName>
</protein>
<proteinExistence type="predicted"/>
<dbReference type="EMBL" id="VDDR01000014">
    <property type="protein sequence ID" value="TNB94918.1"/>
    <property type="molecule type" value="Genomic_DNA"/>
</dbReference>
<comment type="caution">
    <text evidence="1">The sequence shown here is derived from an EMBL/GenBank/DDBJ whole genome shotgun (WGS) entry which is preliminary data.</text>
</comment>
<dbReference type="AlphaFoldDB" id="A0ABD7RB94"/>
<dbReference type="Pfam" id="PF06486">
    <property type="entry name" value="DUF1093"/>
    <property type="match status" value="1"/>
</dbReference>
<dbReference type="SUPFAM" id="SSF159121">
    <property type="entry name" value="BC4932-like"/>
    <property type="match status" value="1"/>
</dbReference>
<dbReference type="Gene3D" id="2.40.50.480">
    <property type="match status" value="1"/>
</dbReference>
<reference evidence="1 2" key="1">
    <citation type="submission" date="2019-06" db="EMBL/GenBank/DDBJ databases">
        <title>Biocontrol Bacillus strains from Vietnam.</title>
        <authorList>
            <person name="Borriss R."/>
            <person name="Lasch P."/>
            <person name="Thanh Tam L.T."/>
        </authorList>
    </citation>
    <scope>NUCLEOTIDE SEQUENCE [LARGE SCALE GENOMIC DNA]</scope>
    <source>
        <strain evidence="1 2">A8</strain>
    </source>
</reference>
<organism evidence="1 2">
    <name type="scientific">Bacillus cereus</name>
    <dbReference type="NCBI Taxonomy" id="1396"/>
    <lineage>
        <taxon>Bacteria</taxon>
        <taxon>Bacillati</taxon>
        <taxon>Bacillota</taxon>
        <taxon>Bacilli</taxon>
        <taxon>Bacillales</taxon>
        <taxon>Bacillaceae</taxon>
        <taxon>Bacillus</taxon>
        <taxon>Bacillus cereus group</taxon>
    </lineage>
</organism>
<accession>A0ABD7RB94</accession>
<gene>
    <name evidence="1" type="ORF">FHG65_22990</name>
</gene>
<name>A0ABD7RB94_BACCE</name>
<dbReference type="NCBIfam" id="TIGR01655">
    <property type="entry name" value="yxeA_fam"/>
    <property type="match status" value="1"/>
</dbReference>
<dbReference type="Proteomes" id="UP000309400">
    <property type="component" value="Unassembled WGS sequence"/>
</dbReference>
<sequence length="58" mass="6809">MTFLKLVDSEKEGKEKELEFFAQKYLREDAFLLVYYSEEKGVKSWKEVKRGTTPSPSS</sequence>
<evidence type="ECO:0000313" key="2">
    <source>
        <dbReference type="Proteomes" id="UP000309400"/>
    </source>
</evidence>
<dbReference type="InterPro" id="IPR006542">
    <property type="entry name" value="DUF1093"/>
</dbReference>
<dbReference type="InterPro" id="IPR036166">
    <property type="entry name" value="YxeA-like_sf"/>
</dbReference>